<dbReference type="KEGG" id="bban:J4G43_027995"/>
<sequence length="117" mass="12750">MRHHFPFVLCLMAILSCLSGQAAAAPSDEVAKTVARGLSYFSAAERHFSISDQWQALSGETVVCARLDIPNGANGWTATSDFSMFFLSKSAIVNMVKDNTMFGCPNRSYVPLQPVSR</sequence>
<organism evidence="2">
    <name type="scientific">Bradyrhizobium barranii subsp. barranii</name>
    <dbReference type="NCBI Taxonomy" id="2823807"/>
    <lineage>
        <taxon>Bacteria</taxon>
        <taxon>Pseudomonadati</taxon>
        <taxon>Pseudomonadota</taxon>
        <taxon>Alphaproteobacteria</taxon>
        <taxon>Hyphomicrobiales</taxon>
        <taxon>Nitrobacteraceae</taxon>
        <taxon>Bradyrhizobium</taxon>
        <taxon>Bradyrhizobium barranii</taxon>
    </lineage>
</organism>
<dbReference type="EMBL" id="CP086136">
    <property type="protein sequence ID" value="UEM08603.1"/>
    <property type="molecule type" value="Genomic_DNA"/>
</dbReference>
<protein>
    <submittedName>
        <fullName evidence="2">Uncharacterized protein</fullName>
    </submittedName>
</protein>
<reference evidence="3 4" key="2">
    <citation type="journal article" date="2022" name="Int. J. Syst. Evol. Microbiol.">
        <title>Strains of Bradyrhizobium barranii sp. nov. associated with legumes native to Canada are symbionts of soybeans and belong to different subspecies (subsp. barranii subsp. nov. and subsp. apii subsp. nov.) and symbiovars (sv. glycinearum and sv. septentrionale).</title>
        <authorList>
            <person name="Bromfield E.S.P."/>
            <person name="Cloutier S."/>
            <person name="Wasai-Hara S."/>
            <person name="Minamisawa K."/>
        </authorList>
    </citation>
    <scope>NUCLEOTIDE SEQUENCE [LARGE SCALE GENOMIC DNA]</scope>
    <source>
        <strain evidence="3 4">144S4</strain>
    </source>
</reference>
<dbReference type="AlphaFoldDB" id="A0A939S2X2"/>
<feature type="signal peptide" evidence="1">
    <location>
        <begin position="1"/>
        <end position="24"/>
    </location>
</feature>
<accession>A0A939S2X2</accession>
<name>A0A939S2X2_9BRAD</name>
<evidence type="ECO:0000313" key="3">
    <source>
        <dbReference type="EMBL" id="UEM08603.1"/>
    </source>
</evidence>
<evidence type="ECO:0000313" key="4">
    <source>
        <dbReference type="Proteomes" id="UP000664702"/>
    </source>
</evidence>
<reference evidence="2" key="1">
    <citation type="submission" date="2021-03" db="EMBL/GenBank/DDBJ databases">
        <title>Whole Genome Sequence of Bradyrhizobium sp. Strain 144S4.</title>
        <authorList>
            <person name="Bromfield E.S.P."/>
            <person name="Cloutier S."/>
        </authorList>
    </citation>
    <scope>NUCLEOTIDE SEQUENCE [LARGE SCALE GENOMIC DNA]</scope>
    <source>
        <strain evidence="2">144S4</strain>
    </source>
</reference>
<feature type="chain" id="PRO_5036699679" evidence="1">
    <location>
        <begin position="25"/>
        <end position="117"/>
    </location>
</feature>
<dbReference type="EMBL" id="JAGEMI010000001">
    <property type="protein sequence ID" value="MBO1864969.1"/>
    <property type="molecule type" value="Genomic_DNA"/>
</dbReference>
<dbReference type="Proteomes" id="UP000664702">
    <property type="component" value="Chromosome"/>
</dbReference>
<evidence type="ECO:0000256" key="1">
    <source>
        <dbReference type="SAM" id="SignalP"/>
    </source>
</evidence>
<keyword evidence="1" id="KW-0732">Signal</keyword>
<dbReference type="RefSeq" id="WP_208086931.1">
    <property type="nucleotide sequence ID" value="NZ_CP086136.1"/>
</dbReference>
<evidence type="ECO:0000313" key="2">
    <source>
        <dbReference type="EMBL" id="MBO1864969.1"/>
    </source>
</evidence>
<proteinExistence type="predicted"/>
<dbReference type="PROSITE" id="PS51257">
    <property type="entry name" value="PROKAR_LIPOPROTEIN"/>
    <property type="match status" value="1"/>
</dbReference>
<gene>
    <name evidence="3" type="ORF">J4G43_027995</name>
    <name evidence="2" type="ORF">J4G43_29985</name>
</gene>